<protein>
    <submittedName>
        <fullName evidence="1">Uncharacterized protein</fullName>
    </submittedName>
</protein>
<evidence type="ECO:0000313" key="1">
    <source>
        <dbReference type="EMBL" id="GBO93543.1"/>
    </source>
</evidence>
<reference evidence="1 2" key="1">
    <citation type="journal article" date="2018" name="Int. J. Syst. Evol. Microbiol.">
        <title>Mesosutterella multiformis gen. nov., sp. nov., a member of the family Sutterellaceae and Sutterella megalosphaeroides sp. nov., isolated from human faeces.</title>
        <authorList>
            <person name="Sakamoto M."/>
            <person name="Ikeyama N."/>
            <person name="Kunihiro T."/>
            <person name="Iino T."/>
            <person name="Yuki M."/>
            <person name="Ohkuma M."/>
        </authorList>
    </citation>
    <scope>NUCLEOTIDE SEQUENCE [LARGE SCALE GENOMIC DNA]</scope>
    <source>
        <strain evidence="1 2">4NBBH2</strain>
    </source>
</reference>
<gene>
    <name evidence="1" type="ORF">MESMUL_08970</name>
</gene>
<dbReference type="Proteomes" id="UP000266091">
    <property type="component" value="Unassembled WGS sequence"/>
</dbReference>
<dbReference type="EMBL" id="BGZJ01000001">
    <property type="protein sequence ID" value="GBO93543.1"/>
    <property type="molecule type" value="Genomic_DNA"/>
</dbReference>
<accession>A0A388SD26</accession>
<name>A0A388SD26_9BURK</name>
<sequence>MTTIAMLVKIRRPIRFNITYLFTLRPKNGLRLSGLNELILWELSELIVSRVNKV</sequence>
<organism evidence="1 2">
    <name type="scientific">Mesosutterella multiformis</name>
    <dbReference type="NCBI Taxonomy" id="2259133"/>
    <lineage>
        <taxon>Bacteria</taxon>
        <taxon>Pseudomonadati</taxon>
        <taxon>Pseudomonadota</taxon>
        <taxon>Betaproteobacteria</taxon>
        <taxon>Burkholderiales</taxon>
        <taxon>Sutterellaceae</taxon>
        <taxon>Mesosutterella</taxon>
    </lineage>
</organism>
<proteinExistence type="predicted"/>
<keyword evidence="2" id="KW-1185">Reference proteome</keyword>
<evidence type="ECO:0000313" key="2">
    <source>
        <dbReference type="Proteomes" id="UP000266091"/>
    </source>
</evidence>
<dbReference type="AlphaFoldDB" id="A0A388SD26"/>
<comment type="caution">
    <text evidence="1">The sequence shown here is derived from an EMBL/GenBank/DDBJ whole genome shotgun (WGS) entry which is preliminary data.</text>
</comment>